<evidence type="ECO:0000313" key="3">
    <source>
        <dbReference type="Proteomes" id="UP001165378"/>
    </source>
</evidence>
<name>A0AA41U0X9_9ACTN</name>
<proteinExistence type="predicted"/>
<feature type="signal peptide" evidence="1">
    <location>
        <begin position="1"/>
        <end position="21"/>
    </location>
</feature>
<keyword evidence="3" id="KW-1185">Reference proteome</keyword>
<protein>
    <submittedName>
        <fullName evidence="2">Uncharacterized protein</fullName>
    </submittedName>
</protein>
<comment type="caution">
    <text evidence="2">The sequence shown here is derived from an EMBL/GenBank/DDBJ whole genome shotgun (WGS) entry which is preliminary data.</text>
</comment>
<accession>A0AA41U0X9</accession>
<dbReference type="EMBL" id="JAKFHA010000015">
    <property type="protein sequence ID" value="MCF2530248.1"/>
    <property type="molecule type" value="Genomic_DNA"/>
</dbReference>
<organism evidence="2 3">
    <name type="scientific">Yinghuangia soli</name>
    <dbReference type="NCBI Taxonomy" id="2908204"/>
    <lineage>
        <taxon>Bacteria</taxon>
        <taxon>Bacillati</taxon>
        <taxon>Actinomycetota</taxon>
        <taxon>Actinomycetes</taxon>
        <taxon>Kitasatosporales</taxon>
        <taxon>Streptomycetaceae</taxon>
        <taxon>Yinghuangia</taxon>
    </lineage>
</organism>
<gene>
    <name evidence="2" type="ORF">LZ495_23910</name>
</gene>
<reference evidence="2" key="1">
    <citation type="submission" date="2022-01" db="EMBL/GenBank/DDBJ databases">
        <title>Genome-Based Taxonomic Classification of the Phylum Actinobacteria.</title>
        <authorList>
            <person name="Gao Y."/>
        </authorList>
    </citation>
    <scope>NUCLEOTIDE SEQUENCE</scope>
    <source>
        <strain evidence="2">KLBMP 8922</strain>
    </source>
</reference>
<dbReference type="RefSeq" id="WP_235054914.1">
    <property type="nucleotide sequence ID" value="NZ_JAKFHA010000015.1"/>
</dbReference>
<dbReference type="Proteomes" id="UP001165378">
    <property type="component" value="Unassembled WGS sequence"/>
</dbReference>
<dbReference type="AlphaFoldDB" id="A0AA41U0X9"/>
<sequence>MKRLIARGLLAAVLAVGGAAAAPGTAGAGVSFPPTGAVLQAGSAAPAAAFGACDAGDNLGEVATNFISRCRKASIRQVFPGEHYGDKLGEIRNCGAKSCKTAWKLLNDNRFKK</sequence>
<evidence type="ECO:0000256" key="1">
    <source>
        <dbReference type="SAM" id="SignalP"/>
    </source>
</evidence>
<evidence type="ECO:0000313" key="2">
    <source>
        <dbReference type="EMBL" id="MCF2530248.1"/>
    </source>
</evidence>
<feature type="chain" id="PRO_5041243278" evidence="1">
    <location>
        <begin position="22"/>
        <end position="113"/>
    </location>
</feature>
<keyword evidence="1" id="KW-0732">Signal</keyword>